<evidence type="ECO:0000313" key="2">
    <source>
        <dbReference type="EMBL" id="GAA0163053.1"/>
    </source>
</evidence>
<dbReference type="EMBL" id="BAABME010004641">
    <property type="protein sequence ID" value="GAA0163053.1"/>
    <property type="molecule type" value="Genomic_DNA"/>
</dbReference>
<feature type="compositionally biased region" description="Basic residues" evidence="1">
    <location>
        <begin position="44"/>
        <end position="55"/>
    </location>
</feature>
<accession>A0AAV3QKI2</accession>
<name>A0AAV3QKI2_LITER</name>
<sequence>MNEKVSMISFFHGLQFGPLKERLVLEPVANVHPLYQLNGEIHKTGRGKKGCRRGSRGPAQDRASEISEENTGV</sequence>
<comment type="caution">
    <text evidence="2">The sequence shown here is derived from an EMBL/GenBank/DDBJ whole genome shotgun (WGS) entry which is preliminary data.</text>
</comment>
<organism evidence="2 3">
    <name type="scientific">Lithospermum erythrorhizon</name>
    <name type="common">Purple gromwell</name>
    <name type="synonym">Lithospermum officinale var. erythrorhizon</name>
    <dbReference type="NCBI Taxonomy" id="34254"/>
    <lineage>
        <taxon>Eukaryota</taxon>
        <taxon>Viridiplantae</taxon>
        <taxon>Streptophyta</taxon>
        <taxon>Embryophyta</taxon>
        <taxon>Tracheophyta</taxon>
        <taxon>Spermatophyta</taxon>
        <taxon>Magnoliopsida</taxon>
        <taxon>eudicotyledons</taxon>
        <taxon>Gunneridae</taxon>
        <taxon>Pentapetalae</taxon>
        <taxon>asterids</taxon>
        <taxon>lamiids</taxon>
        <taxon>Boraginales</taxon>
        <taxon>Boraginaceae</taxon>
        <taxon>Boraginoideae</taxon>
        <taxon>Lithospermeae</taxon>
        <taxon>Lithospermum</taxon>
    </lineage>
</organism>
<evidence type="ECO:0000313" key="3">
    <source>
        <dbReference type="Proteomes" id="UP001454036"/>
    </source>
</evidence>
<reference evidence="2 3" key="1">
    <citation type="submission" date="2024-01" db="EMBL/GenBank/DDBJ databases">
        <title>The complete chloroplast genome sequence of Lithospermum erythrorhizon: insights into the phylogenetic relationship among Boraginaceae species and the maternal lineages of purple gromwells.</title>
        <authorList>
            <person name="Okada T."/>
            <person name="Watanabe K."/>
        </authorList>
    </citation>
    <scope>NUCLEOTIDE SEQUENCE [LARGE SCALE GENOMIC DNA]</scope>
</reference>
<dbReference type="AlphaFoldDB" id="A0AAV3QKI2"/>
<keyword evidence="3" id="KW-1185">Reference proteome</keyword>
<protein>
    <submittedName>
        <fullName evidence="2">Uncharacterized protein</fullName>
    </submittedName>
</protein>
<gene>
    <name evidence="2" type="ORF">LIER_19018</name>
</gene>
<proteinExistence type="predicted"/>
<feature type="region of interest" description="Disordered" evidence="1">
    <location>
        <begin position="43"/>
        <end position="73"/>
    </location>
</feature>
<dbReference type="Proteomes" id="UP001454036">
    <property type="component" value="Unassembled WGS sequence"/>
</dbReference>
<evidence type="ECO:0000256" key="1">
    <source>
        <dbReference type="SAM" id="MobiDB-lite"/>
    </source>
</evidence>